<evidence type="ECO:0000256" key="3">
    <source>
        <dbReference type="SAM" id="SignalP"/>
    </source>
</evidence>
<feature type="region of interest" description="Disordered" evidence="2">
    <location>
        <begin position="274"/>
        <end position="294"/>
    </location>
</feature>
<dbReference type="Proteomes" id="UP001178507">
    <property type="component" value="Unassembled WGS sequence"/>
</dbReference>
<dbReference type="EMBL" id="CAUJNA010003455">
    <property type="protein sequence ID" value="CAJ1402542.1"/>
    <property type="molecule type" value="Genomic_DNA"/>
</dbReference>
<name>A0AA36JAC1_9DINO</name>
<evidence type="ECO:0000313" key="4">
    <source>
        <dbReference type="EMBL" id="CAJ1402542.1"/>
    </source>
</evidence>
<evidence type="ECO:0000256" key="2">
    <source>
        <dbReference type="SAM" id="MobiDB-lite"/>
    </source>
</evidence>
<evidence type="ECO:0000313" key="5">
    <source>
        <dbReference type="Proteomes" id="UP001178507"/>
    </source>
</evidence>
<comment type="caution">
    <text evidence="4">The sequence shown here is derived from an EMBL/GenBank/DDBJ whole genome shotgun (WGS) entry which is preliminary data.</text>
</comment>
<feature type="signal peptide" evidence="3">
    <location>
        <begin position="1"/>
        <end position="21"/>
    </location>
</feature>
<organism evidence="4 5">
    <name type="scientific">Effrenium voratum</name>
    <dbReference type="NCBI Taxonomy" id="2562239"/>
    <lineage>
        <taxon>Eukaryota</taxon>
        <taxon>Sar</taxon>
        <taxon>Alveolata</taxon>
        <taxon>Dinophyceae</taxon>
        <taxon>Suessiales</taxon>
        <taxon>Symbiodiniaceae</taxon>
        <taxon>Effrenium</taxon>
    </lineage>
</organism>
<keyword evidence="5" id="KW-1185">Reference proteome</keyword>
<gene>
    <name evidence="4" type="ORF">EVOR1521_LOCUS25397</name>
</gene>
<feature type="chain" id="PRO_5041252597" evidence="3">
    <location>
        <begin position="22"/>
        <end position="294"/>
    </location>
</feature>
<reference evidence="4" key="1">
    <citation type="submission" date="2023-08" db="EMBL/GenBank/DDBJ databases">
        <authorList>
            <person name="Chen Y."/>
            <person name="Shah S."/>
            <person name="Dougan E. K."/>
            <person name="Thang M."/>
            <person name="Chan C."/>
        </authorList>
    </citation>
    <scope>NUCLEOTIDE SEQUENCE</scope>
</reference>
<accession>A0AA36JAC1</accession>
<feature type="coiled-coil region" evidence="1">
    <location>
        <begin position="40"/>
        <end position="67"/>
    </location>
</feature>
<proteinExistence type="predicted"/>
<keyword evidence="3" id="KW-0732">Signal</keyword>
<dbReference type="AlphaFoldDB" id="A0AA36JAC1"/>
<protein>
    <submittedName>
        <fullName evidence="4">Uncharacterized protein</fullName>
    </submittedName>
</protein>
<evidence type="ECO:0000256" key="1">
    <source>
        <dbReference type="SAM" id="Coils"/>
    </source>
</evidence>
<keyword evidence="1" id="KW-0175">Coiled coil</keyword>
<sequence>MVVSLARHVLWLWCLSDEAIAAMEDPTLHKARPAQPIWTHDAMEGQLHSLVSELSRLRAELAAHRRLAAEQGLKVEEHFEDEEAAHGSTLFLTMCAGKSYFELYCGPFFASFERAYGAAVLRHQVVAFTVHVSAALQAAAAQRFAPWGRFEALTRYVSEVEGPDGGTEQHYGEDSETESGAITCFRTSKGRLACNVPEHGQETRDTKTQLDSLWFPQAVAAYLDGHGKNFDFAVLMDSDTLFVGPLGRQLAPTVDWDVAFTVYDPAMKVPWSDNPAEAGGRPKAMPASTAGWCS</sequence>